<dbReference type="AlphaFoldDB" id="A0A927IZ67"/>
<evidence type="ECO:0000256" key="6">
    <source>
        <dbReference type="SAM" id="MobiDB-lite"/>
    </source>
</evidence>
<evidence type="ECO:0000256" key="1">
    <source>
        <dbReference type="ARBA" id="ARBA00003416"/>
    </source>
</evidence>
<feature type="region of interest" description="Disordered" evidence="6">
    <location>
        <begin position="471"/>
        <end position="502"/>
    </location>
</feature>
<dbReference type="Proteomes" id="UP000610846">
    <property type="component" value="Unassembled WGS sequence"/>
</dbReference>
<evidence type="ECO:0000256" key="5">
    <source>
        <dbReference type="SAM" id="Coils"/>
    </source>
</evidence>
<dbReference type="PANTHER" id="PTHR30563:SF0">
    <property type="entry name" value="DNA RECOMBINATION PROTEIN RMUC"/>
    <property type="match status" value="1"/>
</dbReference>
<protein>
    <submittedName>
        <fullName evidence="7">DNA recombination protein RmuC</fullName>
    </submittedName>
</protein>
<feature type="compositionally biased region" description="Basic and acidic residues" evidence="6">
    <location>
        <begin position="487"/>
        <end position="502"/>
    </location>
</feature>
<evidence type="ECO:0000256" key="3">
    <source>
        <dbReference type="ARBA" id="ARBA00023054"/>
    </source>
</evidence>
<evidence type="ECO:0000256" key="2">
    <source>
        <dbReference type="ARBA" id="ARBA00009840"/>
    </source>
</evidence>
<proteinExistence type="inferred from homology"/>
<organism evidence="7 8">
    <name type="scientific">Cellulosimicrobium arenosum</name>
    <dbReference type="NCBI Taxonomy" id="2708133"/>
    <lineage>
        <taxon>Bacteria</taxon>
        <taxon>Bacillati</taxon>
        <taxon>Actinomycetota</taxon>
        <taxon>Actinomycetes</taxon>
        <taxon>Micrococcales</taxon>
        <taxon>Promicromonosporaceae</taxon>
        <taxon>Cellulosimicrobium</taxon>
    </lineage>
</organism>
<evidence type="ECO:0000313" key="7">
    <source>
        <dbReference type="EMBL" id="MBD8078144.1"/>
    </source>
</evidence>
<dbReference type="InterPro" id="IPR003798">
    <property type="entry name" value="DNA_recombination_RmuC"/>
</dbReference>
<comment type="similarity">
    <text evidence="2">Belongs to the RmuC family.</text>
</comment>
<evidence type="ECO:0000313" key="8">
    <source>
        <dbReference type="Proteomes" id="UP000610846"/>
    </source>
</evidence>
<keyword evidence="8" id="KW-1185">Reference proteome</keyword>
<gene>
    <name evidence="7" type="primary">rmuC</name>
    <name evidence="7" type="ORF">IF651_03605</name>
</gene>
<dbReference type="GO" id="GO:0006310">
    <property type="term" value="P:DNA recombination"/>
    <property type="evidence" value="ECO:0007669"/>
    <property type="project" value="UniProtKB-KW"/>
</dbReference>
<keyword evidence="3 5" id="KW-0175">Coiled coil</keyword>
<reference evidence="7" key="1">
    <citation type="journal article" date="2018" name="Curr. Microbiol.">
        <title>Cellulosimicrobium arenosum sp. nov., Isolated from Marine Sediment Sand.</title>
        <authorList>
            <person name="Oh M."/>
            <person name="Kim J.H."/>
            <person name="Yoon J.H."/>
            <person name="Schumann P."/>
            <person name="Kim W."/>
        </authorList>
    </citation>
    <scope>NUCLEOTIDE SEQUENCE</scope>
    <source>
        <strain evidence="7">KCTC 49039</strain>
    </source>
</reference>
<feature type="coiled-coil region" evidence="5">
    <location>
        <begin position="84"/>
        <end position="111"/>
    </location>
</feature>
<name>A0A927IZ67_9MICO</name>
<sequence length="502" mass="55379">MVVGAVLVLVVRRTSPDGAAAEVRRLAAQLDAARAEATRGAGLAERLDAERAGFDRQIGSEREAFARQLETARRTADERVDGVRAQYEERLGQVQGDHQRLEERFAALSRKALAETSQQFLAQAEERFRRSQETGAAELAKREQAVRTLVEPLALSLEKMRAEVAEAEKSRAAGHSALTENLRQLAQANSELRSGTDDLVTALRSSQTRGAWGELQLRRVVEATGMLSRVDFTEQAQVDTGDGALRPDMVVHLAGGKNVVVDSKVAFLGYLEAQQATDPAEREARLDAHVRHMVKHVDDLASKRYWSQFSHSPEFVVMFVPAEPFLAAAVERRPDLLEYGVSRNVIIATPMTLVALLRTVAYAWQQDAVADNAHEVLRAGKELHSRLVTTARHVTKLGRSLSTATKDFNVFVGSLETRVLPQARRMVDLNVVDESERITEMRAVEDVPRLVSQPELVAAASDAVVAIDDRASRHDENDGQLDLEIDGAPRADAARRREEAWG</sequence>
<dbReference type="EMBL" id="JACYHB010000002">
    <property type="protein sequence ID" value="MBD8078144.1"/>
    <property type="molecule type" value="Genomic_DNA"/>
</dbReference>
<comment type="function">
    <text evidence="1">Involved in DNA recombination.</text>
</comment>
<keyword evidence="4" id="KW-0233">DNA recombination</keyword>
<evidence type="ECO:0000256" key="4">
    <source>
        <dbReference type="ARBA" id="ARBA00023172"/>
    </source>
</evidence>
<comment type="caution">
    <text evidence="7">The sequence shown here is derived from an EMBL/GenBank/DDBJ whole genome shotgun (WGS) entry which is preliminary data.</text>
</comment>
<accession>A0A927IZ67</accession>
<dbReference type="PANTHER" id="PTHR30563">
    <property type="entry name" value="DNA RECOMBINATION PROTEIN RMUC"/>
    <property type="match status" value="1"/>
</dbReference>
<dbReference type="Pfam" id="PF02646">
    <property type="entry name" value="RmuC"/>
    <property type="match status" value="1"/>
</dbReference>
<reference evidence="7" key="2">
    <citation type="submission" date="2020-09" db="EMBL/GenBank/DDBJ databases">
        <authorList>
            <person name="Yu Y."/>
        </authorList>
    </citation>
    <scope>NUCLEOTIDE SEQUENCE</scope>
    <source>
        <strain evidence="7">KCTC 49039</strain>
    </source>
</reference>